<evidence type="ECO:0000313" key="3">
    <source>
        <dbReference type="Proteomes" id="UP001272242"/>
    </source>
</evidence>
<dbReference type="RefSeq" id="WP_320687755.1">
    <property type="nucleotide sequence ID" value="NZ_JAXBLV010000191.1"/>
</dbReference>
<dbReference type="InterPro" id="IPR013517">
    <property type="entry name" value="FG-GAP"/>
</dbReference>
<dbReference type="Gene3D" id="2.130.10.130">
    <property type="entry name" value="Integrin alpha, N-terminal"/>
    <property type="match status" value="1"/>
</dbReference>
<dbReference type="InterPro" id="IPR028994">
    <property type="entry name" value="Integrin_alpha_N"/>
</dbReference>
<sequence length="174" mass="18318">MSTTRFGSSGAVSVTSPPIVAEGKHFLDMTGDGGADLLTVAQEGGHVKVFNGQTSTEVRSFQSYAGHTGPVSLALSDVNRDGIPDFITGADVDGHMKVFDGRTAAEVRSFLAFPGFFGAIDVSTSNQSPDEFQYINARVRQGVTNSTFDGRTGELVYSFVDRNGVGAVTSEDVP</sequence>
<dbReference type="EMBL" id="JAXBLV010000191">
    <property type="protein sequence ID" value="MDY3561320.1"/>
    <property type="molecule type" value="Genomic_DNA"/>
</dbReference>
<evidence type="ECO:0000313" key="2">
    <source>
        <dbReference type="EMBL" id="MDY3561320.1"/>
    </source>
</evidence>
<organism evidence="2 3">
    <name type="scientific">Gemmata algarum</name>
    <dbReference type="NCBI Taxonomy" id="2975278"/>
    <lineage>
        <taxon>Bacteria</taxon>
        <taxon>Pseudomonadati</taxon>
        <taxon>Planctomycetota</taxon>
        <taxon>Planctomycetia</taxon>
        <taxon>Gemmatales</taxon>
        <taxon>Gemmataceae</taxon>
        <taxon>Gemmata</taxon>
    </lineage>
</organism>
<proteinExistence type="predicted"/>
<dbReference type="Proteomes" id="UP001272242">
    <property type="component" value="Unassembled WGS sequence"/>
</dbReference>
<dbReference type="SUPFAM" id="SSF69318">
    <property type="entry name" value="Integrin alpha N-terminal domain"/>
    <property type="match status" value="1"/>
</dbReference>
<gene>
    <name evidence="2" type="ORF">R5W23_002597</name>
</gene>
<name>A0ABU5F1W4_9BACT</name>
<accession>A0ABU5F1W4</accession>
<keyword evidence="3" id="KW-1185">Reference proteome</keyword>
<evidence type="ECO:0000256" key="1">
    <source>
        <dbReference type="ARBA" id="ARBA00022729"/>
    </source>
</evidence>
<reference evidence="3" key="1">
    <citation type="journal article" date="2023" name="Mar. Drugs">
        <title>Gemmata algarum, a Novel Planctomycete Isolated from an Algal Mat, Displays Antimicrobial Activity.</title>
        <authorList>
            <person name="Kumar G."/>
            <person name="Kallscheuer N."/>
            <person name="Kashif M."/>
            <person name="Ahamad S."/>
            <person name="Jagadeeshwari U."/>
            <person name="Pannikurungottu S."/>
            <person name="Haufschild T."/>
            <person name="Kabuu M."/>
            <person name="Sasikala C."/>
            <person name="Jogler C."/>
            <person name="Ramana C."/>
        </authorList>
    </citation>
    <scope>NUCLEOTIDE SEQUENCE [LARGE SCALE GENOMIC DNA]</scope>
    <source>
        <strain evidence="3">JC673</strain>
    </source>
</reference>
<dbReference type="Pfam" id="PF13517">
    <property type="entry name" value="FG-GAP_3"/>
    <property type="match status" value="1"/>
</dbReference>
<protein>
    <submittedName>
        <fullName evidence="2">FG-GAP-like repeat-containing protein</fullName>
    </submittedName>
</protein>
<comment type="caution">
    <text evidence="2">The sequence shown here is derived from an EMBL/GenBank/DDBJ whole genome shotgun (WGS) entry which is preliminary data.</text>
</comment>
<keyword evidence="1" id="KW-0732">Signal</keyword>